<feature type="active site" evidence="5">
    <location>
        <position position="70"/>
    </location>
</feature>
<name>A0ABS6GT52_MAMLE</name>
<gene>
    <name evidence="6" type="ORF">KQ656_01020</name>
</gene>
<dbReference type="Proteomes" id="UP000770161">
    <property type="component" value="Unassembled WGS sequence"/>
</dbReference>
<dbReference type="InterPro" id="IPR031303">
    <property type="entry name" value="C5_meth_CS"/>
</dbReference>
<evidence type="ECO:0000313" key="7">
    <source>
        <dbReference type="Proteomes" id="UP000770161"/>
    </source>
</evidence>
<reference evidence="6 7" key="1">
    <citation type="submission" date="2021-06" db="EMBL/GenBank/DDBJ databases">
        <title>Staphylococcus lentus K169 genome sequencing.</title>
        <authorList>
            <person name="Sundareshan S."/>
            <person name="Akhila D.S."/>
            <person name="Prachi D."/>
            <person name="Sivakumar R."/>
            <person name="Rajendhran J."/>
            <person name="Isloor S."/>
            <person name="Hegde N.R."/>
        </authorList>
    </citation>
    <scope>NUCLEOTIDE SEQUENCE [LARGE SCALE GENOMIC DNA]</scope>
    <source>
        <strain evidence="6 7">K169</strain>
    </source>
</reference>
<proteinExistence type="inferred from homology"/>
<dbReference type="PANTHER" id="PTHR46098">
    <property type="entry name" value="TRNA (CYTOSINE(38)-C(5))-METHYLTRANSFERASE"/>
    <property type="match status" value="1"/>
</dbReference>
<evidence type="ECO:0000256" key="2">
    <source>
        <dbReference type="ARBA" id="ARBA00022603"/>
    </source>
</evidence>
<evidence type="ECO:0000313" key="6">
    <source>
        <dbReference type="EMBL" id="MBU6112515.1"/>
    </source>
</evidence>
<evidence type="ECO:0000256" key="5">
    <source>
        <dbReference type="PROSITE-ProRule" id="PRU01016"/>
    </source>
</evidence>
<dbReference type="EMBL" id="JAHLZN010000001">
    <property type="protein sequence ID" value="MBU6112515.1"/>
    <property type="molecule type" value="Genomic_DNA"/>
</dbReference>
<keyword evidence="2 5" id="KW-0489">Methyltransferase</keyword>
<sequence>MIKILELFGGIGAPRKALERMEVPIKSIDYVEILPNAVASYNRLFDNNYKTQDIKEWNMKVDLLIHGSPCQDWSNNGLNNVATGRSILYERTLEIIKYDLHPKPKVVIWENVTGLISKRHRHHFDHYLESMKNMGYTNHYQVLNAKDYGIPQERKRVFVVSVLNNLKFKFPLPNKNVPNIESFIDHKVDFDKYKLSVNEMQLFFYENSELYIRENNSKGKRKVEDYDIVNVERPTSKTRRGRVGKRTAKTLTTSSNQVIYYNGKLRRLTAKEHWLLMGFEESDYNKVLHDSIKESHLYQLAGNSIVVQVLEAIFEEVLKVIKEETICRQ</sequence>
<dbReference type="PROSITE" id="PS51679">
    <property type="entry name" value="SAM_MT_C5"/>
    <property type="match status" value="1"/>
</dbReference>
<evidence type="ECO:0000256" key="4">
    <source>
        <dbReference type="ARBA" id="ARBA00022691"/>
    </source>
</evidence>
<keyword evidence="7" id="KW-1185">Reference proteome</keyword>
<dbReference type="GO" id="GO:0032259">
    <property type="term" value="P:methylation"/>
    <property type="evidence" value="ECO:0007669"/>
    <property type="project" value="UniProtKB-KW"/>
</dbReference>
<comment type="caution">
    <text evidence="6">The sequence shown here is derived from an EMBL/GenBank/DDBJ whole genome shotgun (WGS) entry which is preliminary data.</text>
</comment>
<protein>
    <recommendedName>
        <fullName evidence="1">DNA (cytosine-5-)-methyltransferase</fullName>
        <ecNumber evidence="1">2.1.1.37</ecNumber>
    </recommendedName>
</protein>
<dbReference type="GO" id="GO:0008168">
    <property type="term" value="F:methyltransferase activity"/>
    <property type="evidence" value="ECO:0007669"/>
    <property type="project" value="UniProtKB-KW"/>
</dbReference>
<organism evidence="6 7">
    <name type="scientific">Mammaliicoccus lentus</name>
    <name type="common">Staphylococcus lentus</name>
    <dbReference type="NCBI Taxonomy" id="42858"/>
    <lineage>
        <taxon>Bacteria</taxon>
        <taxon>Bacillati</taxon>
        <taxon>Bacillota</taxon>
        <taxon>Bacilli</taxon>
        <taxon>Bacillales</taxon>
        <taxon>Staphylococcaceae</taxon>
        <taxon>Mammaliicoccus</taxon>
    </lineage>
</organism>
<keyword evidence="4 5" id="KW-0949">S-adenosyl-L-methionine</keyword>
<dbReference type="InterPro" id="IPR050750">
    <property type="entry name" value="C5-MTase"/>
</dbReference>
<accession>A0ABS6GT52</accession>
<comment type="similarity">
    <text evidence="5">Belongs to the class I-like SAM-binding methyltransferase superfamily. C5-methyltransferase family.</text>
</comment>
<dbReference type="NCBIfam" id="TIGR00675">
    <property type="entry name" value="dcm"/>
    <property type="match status" value="1"/>
</dbReference>
<dbReference type="PANTHER" id="PTHR46098:SF1">
    <property type="entry name" value="TRNA (CYTOSINE(38)-C(5))-METHYLTRANSFERASE"/>
    <property type="match status" value="1"/>
</dbReference>
<dbReference type="Pfam" id="PF00145">
    <property type="entry name" value="DNA_methylase"/>
    <property type="match status" value="1"/>
</dbReference>
<dbReference type="InterPro" id="IPR018117">
    <property type="entry name" value="C5_DNA_meth_AS"/>
</dbReference>
<evidence type="ECO:0000256" key="3">
    <source>
        <dbReference type="ARBA" id="ARBA00022679"/>
    </source>
</evidence>
<evidence type="ECO:0000256" key="1">
    <source>
        <dbReference type="ARBA" id="ARBA00011975"/>
    </source>
</evidence>
<keyword evidence="3 5" id="KW-0808">Transferase</keyword>
<dbReference type="PROSITE" id="PS00094">
    <property type="entry name" value="C5_MTASE_1"/>
    <property type="match status" value="1"/>
</dbReference>
<dbReference type="EC" id="2.1.1.37" evidence="1"/>
<dbReference type="PROSITE" id="PS00095">
    <property type="entry name" value="C5_MTASE_2"/>
    <property type="match status" value="1"/>
</dbReference>
<dbReference type="InterPro" id="IPR001525">
    <property type="entry name" value="C5_MeTfrase"/>
</dbReference>
<dbReference type="RefSeq" id="WP_216683162.1">
    <property type="nucleotide sequence ID" value="NZ_JAHLZN010000001.1"/>
</dbReference>